<protein>
    <submittedName>
        <fullName evidence="1">Uncharacterized protein</fullName>
    </submittedName>
</protein>
<gene>
    <name evidence="1" type="ORF">SEMRO_2616_G332750.1</name>
</gene>
<sequence>MVQHLRTHYYQDSQGTPVLRPTAAIEPPSSLAAAQRFKLFKPSCNCHVEKARALIPGPTLGPRPGQQGIPSAIDHISQAFFHYLCPLLNQQDPYALSISTEELFSDKVGIRVGYVSVPNTPHGASVLFLCTSTPGVFAAIMAAVNLGEAKKIPLPLQLMRQHSSLKLPTWHTSPTTLTRRPLSIQHHIFVGAGGSLFFEGDIPELEWDASGEVDSVVGKCKLDDGFDITVKVGGVFVMGVGVDASEAASGEAATMFLIGSIGVEVVGGCGGRGLLGWWCGGVHVSWVHARGLGNDLVGSIGAGVSGDVGGRSEGQFRGGSCPGCSRFAVGGDGSVAFGWGRHLVCSKEDVGDDCFGGGVEFKGIVFVQ</sequence>
<accession>A0A9N8HXX8</accession>
<dbReference type="AlphaFoldDB" id="A0A9N8HXX8"/>
<dbReference type="Proteomes" id="UP001153069">
    <property type="component" value="Unassembled WGS sequence"/>
</dbReference>
<organism evidence="1 2">
    <name type="scientific">Seminavis robusta</name>
    <dbReference type="NCBI Taxonomy" id="568900"/>
    <lineage>
        <taxon>Eukaryota</taxon>
        <taxon>Sar</taxon>
        <taxon>Stramenopiles</taxon>
        <taxon>Ochrophyta</taxon>
        <taxon>Bacillariophyta</taxon>
        <taxon>Bacillariophyceae</taxon>
        <taxon>Bacillariophycidae</taxon>
        <taxon>Naviculales</taxon>
        <taxon>Naviculaceae</taxon>
        <taxon>Seminavis</taxon>
    </lineage>
</organism>
<dbReference type="EMBL" id="CAICTM010002614">
    <property type="protein sequence ID" value="CAB9529767.1"/>
    <property type="molecule type" value="Genomic_DNA"/>
</dbReference>
<evidence type="ECO:0000313" key="1">
    <source>
        <dbReference type="EMBL" id="CAB9529767.1"/>
    </source>
</evidence>
<comment type="caution">
    <text evidence="1">The sequence shown here is derived from an EMBL/GenBank/DDBJ whole genome shotgun (WGS) entry which is preliminary data.</text>
</comment>
<evidence type="ECO:0000313" key="2">
    <source>
        <dbReference type="Proteomes" id="UP001153069"/>
    </source>
</evidence>
<proteinExistence type="predicted"/>
<name>A0A9N8HXX8_9STRA</name>
<reference evidence="1" key="1">
    <citation type="submission" date="2020-06" db="EMBL/GenBank/DDBJ databases">
        <authorList>
            <consortium name="Plant Systems Biology data submission"/>
        </authorList>
    </citation>
    <scope>NUCLEOTIDE SEQUENCE</scope>
    <source>
        <strain evidence="1">D6</strain>
    </source>
</reference>
<keyword evidence="2" id="KW-1185">Reference proteome</keyword>